<dbReference type="EMBL" id="MU118073">
    <property type="protein sequence ID" value="KAF9645929.1"/>
    <property type="molecule type" value="Genomic_DNA"/>
</dbReference>
<gene>
    <name evidence="1" type="ORF">BDM02DRAFT_3119495</name>
</gene>
<keyword evidence="2" id="KW-1185">Reference proteome</keyword>
<sequence length="322" mass="35841">MSTDEKSQDTIVEPKPSTDAANDAPMETSTEPTTAPAPTAAPAMRKRPRLDLNSEPRERKRGKTMFGLLVGTLNKAKTEDKERSATDAAKKRQMIEQRLQDKLKKETDSVRRAEEAKKEKQTANRKEEELQLKDSIHKLRRTRLPLLSNFLLTSDVIPTDNVTSPAVTANSLAPPPRSRVAPLYYLPAILTSAQEAFLAERKEEVKGAVEKEWESFRQERTAGIEEIGQLRKRVQEEEARKKPEPTEEETKAPTPGPEEKPKPVAEAGKEETKMEVDEPIAAATPADKKGESTPPTTQGQPADPEKDSPEPMQADEDDAVEY</sequence>
<dbReference type="Proteomes" id="UP000886501">
    <property type="component" value="Unassembled WGS sequence"/>
</dbReference>
<organism evidence="1 2">
    <name type="scientific">Thelephora ganbajun</name>
    <name type="common">Ganba fungus</name>
    <dbReference type="NCBI Taxonomy" id="370292"/>
    <lineage>
        <taxon>Eukaryota</taxon>
        <taxon>Fungi</taxon>
        <taxon>Dikarya</taxon>
        <taxon>Basidiomycota</taxon>
        <taxon>Agaricomycotina</taxon>
        <taxon>Agaricomycetes</taxon>
        <taxon>Thelephorales</taxon>
        <taxon>Thelephoraceae</taxon>
        <taxon>Thelephora</taxon>
    </lineage>
</organism>
<reference evidence="1" key="2">
    <citation type="journal article" date="2020" name="Nat. Commun.">
        <title>Large-scale genome sequencing of mycorrhizal fungi provides insights into the early evolution of symbiotic traits.</title>
        <authorList>
            <person name="Miyauchi S."/>
            <person name="Kiss E."/>
            <person name="Kuo A."/>
            <person name="Drula E."/>
            <person name="Kohler A."/>
            <person name="Sanchez-Garcia M."/>
            <person name="Morin E."/>
            <person name="Andreopoulos B."/>
            <person name="Barry K.W."/>
            <person name="Bonito G."/>
            <person name="Buee M."/>
            <person name="Carver A."/>
            <person name="Chen C."/>
            <person name="Cichocki N."/>
            <person name="Clum A."/>
            <person name="Culley D."/>
            <person name="Crous P.W."/>
            <person name="Fauchery L."/>
            <person name="Girlanda M."/>
            <person name="Hayes R.D."/>
            <person name="Keri Z."/>
            <person name="LaButti K."/>
            <person name="Lipzen A."/>
            <person name="Lombard V."/>
            <person name="Magnuson J."/>
            <person name="Maillard F."/>
            <person name="Murat C."/>
            <person name="Nolan M."/>
            <person name="Ohm R.A."/>
            <person name="Pangilinan J."/>
            <person name="Pereira M.F."/>
            <person name="Perotto S."/>
            <person name="Peter M."/>
            <person name="Pfister S."/>
            <person name="Riley R."/>
            <person name="Sitrit Y."/>
            <person name="Stielow J.B."/>
            <person name="Szollosi G."/>
            <person name="Zifcakova L."/>
            <person name="Stursova M."/>
            <person name="Spatafora J.W."/>
            <person name="Tedersoo L."/>
            <person name="Vaario L.M."/>
            <person name="Yamada A."/>
            <person name="Yan M."/>
            <person name="Wang P."/>
            <person name="Xu J."/>
            <person name="Bruns T."/>
            <person name="Baldrian P."/>
            <person name="Vilgalys R."/>
            <person name="Dunand C."/>
            <person name="Henrissat B."/>
            <person name="Grigoriev I.V."/>
            <person name="Hibbett D."/>
            <person name="Nagy L.G."/>
            <person name="Martin F.M."/>
        </authorList>
    </citation>
    <scope>NUCLEOTIDE SEQUENCE</scope>
    <source>
        <strain evidence="1">P2</strain>
    </source>
</reference>
<evidence type="ECO:0000313" key="1">
    <source>
        <dbReference type="EMBL" id="KAF9645929.1"/>
    </source>
</evidence>
<reference evidence="1" key="1">
    <citation type="submission" date="2019-10" db="EMBL/GenBank/DDBJ databases">
        <authorList>
            <consortium name="DOE Joint Genome Institute"/>
            <person name="Kuo A."/>
            <person name="Miyauchi S."/>
            <person name="Kiss E."/>
            <person name="Drula E."/>
            <person name="Kohler A."/>
            <person name="Sanchez-Garcia M."/>
            <person name="Andreopoulos B."/>
            <person name="Barry K.W."/>
            <person name="Bonito G."/>
            <person name="Buee M."/>
            <person name="Carver A."/>
            <person name="Chen C."/>
            <person name="Cichocki N."/>
            <person name="Clum A."/>
            <person name="Culley D."/>
            <person name="Crous P.W."/>
            <person name="Fauchery L."/>
            <person name="Girlanda M."/>
            <person name="Hayes R."/>
            <person name="Keri Z."/>
            <person name="Labutti K."/>
            <person name="Lipzen A."/>
            <person name="Lombard V."/>
            <person name="Magnuson J."/>
            <person name="Maillard F."/>
            <person name="Morin E."/>
            <person name="Murat C."/>
            <person name="Nolan M."/>
            <person name="Ohm R."/>
            <person name="Pangilinan J."/>
            <person name="Pereira M."/>
            <person name="Perotto S."/>
            <person name="Peter M."/>
            <person name="Riley R."/>
            <person name="Sitrit Y."/>
            <person name="Stielow B."/>
            <person name="Szollosi G."/>
            <person name="Zifcakova L."/>
            <person name="Stursova M."/>
            <person name="Spatafora J.W."/>
            <person name="Tedersoo L."/>
            <person name="Vaario L.-M."/>
            <person name="Yamada A."/>
            <person name="Yan M."/>
            <person name="Wang P."/>
            <person name="Xu J."/>
            <person name="Bruns T."/>
            <person name="Baldrian P."/>
            <person name="Vilgalys R."/>
            <person name="Henrissat B."/>
            <person name="Grigoriev I.V."/>
            <person name="Hibbett D."/>
            <person name="Nagy L.G."/>
            <person name="Martin F.M."/>
        </authorList>
    </citation>
    <scope>NUCLEOTIDE SEQUENCE</scope>
    <source>
        <strain evidence="1">P2</strain>
    </source>
</reference>
<accession>A0ACB6Z8T1</accession>
<name>A0ACB6Z8T1_THEGA</name>
<protein>
    <submittedName>
        <fullName evidence="1">Uncharacterized protein</fullName>
    </submittedName>
</protein>
<proteinExistence type="predicted"/>
<evidence type="ECO:0000313" key="2">
    <source>
        <dbReference type="Proteomes" id="UP000886501"/>
    </source>
</evidence>
<comment type="caution">
    <text evidence="1">The sequence shown here is derived from an EMBL/GenBank/DDBJ whole genome shotgun (WGS) entry which is preliminary data.</text>
</comment>